<evidence type="ECO:0000256" key="8">
    <source>
        <dbReference type="ARBA" id="ARBA00023136"/>
    </source>
</evidence>
<comment type="subcellular location">
    <subcellularLocation>
        <location evidence="1">Cell membrane</location>
        <topology evidence="1">Multi-pass membrane protein</topology>
    </subcellularLocation>
</comment>
<dbReference type="OrthoDB" id="368246at2"/>
<dbReference type="EMBL" id="CP036150">
    <property type="protein sequence ID" value="QEN06588.1"/>
    <property type="molecule type" value="Genomic_DNA"/>
</dbReference>
<name>A0A5C1QGZ4_9SPIO</name>
<keyword evidence="8 11" id="KW-0472">Membrane</keyword>
<evidence type="ECO:0000256" key="6">
    <source>
        <dbReference type="ARBA" id="ARBA00022692"/>
    </source>
</evidence>
<feature type="transmembrane region" description="Helical" evidence="11">
    <location>
        <begin position="111"/>
        <end position="129"/>
    </location>
</feature>
<evidence type="ECO:0000256" key="10">
    <source>
        <dbReference type="ARBA" id="ARBA00035686"/>
    </source>
</evidence>
<feature type="transmembrane region" description="Helical" evidence="11">
    <location>
        <begin position="330"/>
        <end position="347"/>
    </location>
</feature>
<dbReference type="KEGG" id="ock:EXM22_00755"/>
<evidence type="ECO:0000256" key="11">
    <source>
        <dbReference type="SAM" id="Phobius"/>
    </source>
</evidence>
<proteinExistence type="predicted"/>
<keyword evidence="13" id="KW-1185">Reference proteome</keyword>
<dbReference type="PANTHER" id="PTHR32196:SF32">
    <property type="entry name" value="XYLOSE TRANSPORT SYSTEM PERMEASE PROTEIN XYLH"/>
    <property type="match status" value="1"/>
</dbReference>
<reference evidence="12 13" key="1">
    <citation type="submission" date="2019-02" db="EMBL/GenBank/DDBJ databases">
        <title>Complete Genome Sequence and Methylome Analysis of free living Spirochaetas.</title>
        <authorList>
            <person name="Fomenkov A."/>
            <person name="Dubinina G."/>
            <person name="Leshcheva N."/>
            <person name="Mikheeva N."/>
            <person name="Grabovich M."/>
            <person name="Vincze T."/>
            <person name="Roberts R.J."/>
        </authorList>
    </citation>
    <scope>NUCLEOTIDE SEQUENCE [LARGE SCALE GENOMIC DNA]</scope>
    <source>
        <strain evidence="12 13">K2</strain>
    </source>
</reference>
<dbReference type="InterPro" id="IPR001851">
    <property type="entry name" value="ABC_transp_permease"/>
</dbReference>
<evidence type="ECO:0000256" key="1">
    <source>
        <dbReference type="ARBA" id="ARBA00004651"/>
    </source>
</evidence>
<feature type="transmembrane region" description="Helical" evidence="11">
    <location>
        <begin position="33"/>
        <end position="57"/>
    </location>
</feature>
<dbReference type="GO" id="GO:0022857">
    <property type="term" value="F:transmembrane transporter activity"/>
    <property type="evidence" value="ECO:0007669"/>
    <property type="project" value="InterPro"/>
</dbReference>
<organism evidence="12 13">
    <name type="scientific">Oceanispirochaeta crateris</name>
    <dbReference type="NCBI Taxonomy" id="2518645"/>
    <lineage>
        <taxon>Bacteria</taxon>
        <taxon>Pseudomonadati</taxon>
        <taxon>Spirochaetota</taxon>
        <taxon>Spirochaetia</taxon>
        <taxon>Spirochaetales</taxon>
        <taxon>Spirochaetaceae</taxon>
        <taxon>Oceanispirochaeta</taxon>
    </lineage>
</organism>
<feature type="transmembrane region" description="Helical" evidence="11">
    <location>
        <begin position="141"/>
        <end position="158"/>
    </location>
</feature>
<keyword evidence="5" id="KW-0762">Sugar transport</keyword>
<keyword evidence="2" id="KW-0813">Transport</keyword>
<feature type="transmembrane region" description="Helical" evidence="11">
    <location>
        <begin position="226"/>
        <end position="245"/>
    </location>
</feature>
<dbReference type="Proteomes" id="UP000324209">
    <property type="component" value="Chromosome"/>
</dbReference>
<feature type="transmembrane region" description="Helical" evidence="11">
    <location>
        <begin position="63"/>
        <end position="82"/>
    </location>
</feature>
<feature type="transmembrane region" description="Helical" evidence="11">
    <location>
        <begin position="354"/>
        <end position="376"/>
    </location>
</feature>
<sequence length="478" mass="52506">MGKDQNLFQKIGWVIYKYFLTLISMLRTNIRDYGMFIALIVIFVIFQFMTGGIFLKAFNFTNLLNQSAYVAVLAVGMTLVIVTQQIDLSVGYLGAFLGAYVVVAVETGGQTVIVALLGALVLTIIVGIIKGYFVAKIKVPSFVVTLAGMFIFKGLLFFKTNNRTISTTNDFFIKVGIGYLPTYEIAGYDLISLMSGAVIMIVAITSGIIIRKKHRKLGIPSEKVELFITKLVILSVVIGYLTYTFAANKGISYLLLITVVVVAIYHFMTTQTTLGRRIYAVGGNPEAAELSGINVEKTIIIVFISMGITAMIAGIMYVTRLQNASPKHGPFWELYAIAAVFIGGTSAKGGIGKVVNAVVGAVVIISLKNGMSLAGIDANIEPIILGSVLLLAVVFDIYTRNVMPVDLVGMYYAKKQYKAEFTLARENFIKAKRNLREAQKANKQDLIEYEYNFTNAQGVFNKIRDKIRVSIEADFLTE</sequence>
<dbReference type="Pfam" id="PF02653">
    <property type="entry name" value="BPD_transp_2"/>
    <property type="match status" value="1"/>
</dbReference>
<comment type="function">
    <text evidence="9">Part of the binding-protein-dependent transport system for D-xylose. Probably responsible for the translocation of the substrate across the membrane.</text>
</comment>
<accession>A0A5C1QGZ4</accession>
<gene>
    <name evidence="12" type="ORF">EXM22_00755</name>
</gene>
<evidence type="ECO:0000256" key="4">
    <source>
        <dbReference type="ARBA" id="ARBA00022519"/>
    </source>
</evidence>
<evidence type="ECO:0000313" key="13">
    <source>
        <dbReference type="Proteomes" id="UP000324209"/>
    </source>
</evidence>
<keyword evidence="3" id="KW-1003">Cell membrane</keyword>
<feature type="transmembrane region" description="Helical" evidence="11">
    <location>
        <begin position="299"/>
        <end position="318"/>
    </location>
</feature>
<dbReference type="GO" id="GO:0005886">
    <property type="term" value="C:plasma membrane"/>
    <property type="evidence" value="ECO:0007669"/>
    <property type="project" value="UniProtKB-SubCell"/>
</dbReference>
<keyword evidence="6 11" id="KW-0812">Transmembrane</keyword>
<keyword evidence="7 11" id="KW-1133">Transmembrane helix</keyword>
<evidence type="ECO:0000256" key="3">
    <source>
        <dbReference type="ARBA" id="ARBA00022475"/>
    </source>
</evidence>
<protein>
    <recommendedName>
        <fullName evidence="10">Xylose transport system permease protein XylH</fullName>
    </recommendedName>
</protein>
<dbReference type="AlphaFoldDB" id="A0A5C1QGZ4"/>
<dbReference type="CDD" id="cd06579">
    <property type="entry name" value="TM_PBP1_transp_AraH_like"/>
    <property type="match status" value="1"/>
</dbReference>
<keyword evidence="4" id="KW-0997">Cell inner membrane</keyword>
<evidence type="ECO:0000256" key="7">
    <source>
        <dbReference type="ARBA" id="ARBA00022989"/>
    </source>
</evidence>
<dbReference type="PANTHER" id="PTHR32196">
    <property type="entry name" value="ABC TRANSPORTER PERMEASE PROTEIN YPHD-RELATED-RELATED"/>
    <property type="match status" value="1"/>
</dbReference>
<evidence type="ECO:0000313" key="12">
    <source>
        <dbReference type="EMBL" id="QEN06588.1"/>
    </source>
</evidence>
<evidence type="ECO:0000256" key="9">
    <source>
        <dbReference type="ARBA" id="ARBA00035611"/>
    </source>
</evidence>
<feature type="transmembrane region" description="Helical" evidence="11">
    <location>
        <begin position="190"/>
        <end position="210"/>
    </location>
</feature>
<feature type="transmembrane region" description="Helical" evidence="11">
    <location>
        <begin position="251"/>
        <end position="268"/>
    </location>
</feature>
<evidence type="ECO:0000256" key="5">
    <source>
        <dbReference type="ARBA" id="ARBA00022597"/>
    </source>
</evidence>
<evidence type="ECO:0000256" key="2">
    <source>
        <dbReference type="ARBA" id="ARBA00022448"/>
    </source>
</evidence>
<feature type="transmembrane region" description="Helical" evidence="11">
    <location>
        <begin position="89"/>
        <end position="105"/>
    </location>
</feature>
<feature type="transmembrane region" description="Helical" evidence="11">
    <location>
        <begin position="382"/>
        <end position="399"/>
    </location>
</feature>